<comment type="caution">
    <text evidence="10">The sequence shown here is derived from an EMBL/GenBank/DDBJ whole genome shotgun (WGS) entry which is preliminary data.</text>
</comment>
<protein>
    <recommendedName>
        <fullName evidence="9">Potassium-transporting ATPase potassium-binding subunit</fullName>
    </recommendedName>
    <alternativeName>
        <fullName evidence="9">ATP phosphohydrolase [potassium-transporting] A chain</fullName>
    </alternativeName>
    <alternativeName>
        <fullName evidence="9">Potassium-binding and translocating subunit A</fullName>
    </alternativeName>
    <alternativeName>
        <fullName evidence="9">Potassium-translocating ATPase A chain</fullName>
    </alternativeName>
</protein>
<dbReference type="RefSeq" id="WP_197312137.1">
    <property type="nucleotide sequence ID" value="NZ_JADZLT010000052.1"/>
</dbReference>
<dbReference type="Proteomes" id="UP000631694">
    <property type="component" value="Unassembled WGS sequence"/>
</dbReference>
<evidence type="ECO:0000256" key="3">
    <source>
        <dbReference type="ARBA" id="ARBA00022538"/>
    </source>
</evidence>
<keyword evidence="4 9" id="KW-0812">Transmembrane</keyword>
<comment type="function">
    <text evidence="9">Part of the high-affinity ATP-driven potassium transport (or Kdp) system, which catalyzes the hydrolysis of ATP coupled with the electrogenic transport of potassium into the cytoplasm. This subunit binds the extracellular potassium ions and delivers the ions to the membrane domain of KdpB through an intramembrane tunnel.</text>
</comment>
<comment type="subunit">
    <text evidence="9">The system is composed of three essential subunits: KdpA, KdpB and KdpC.</text>
</comment>
<dbReference type="GO" id="GO:0030955">
    <property type="term" value="F:potassium ion binding"/>
    <property type="evidence" value="ECO:0007669"/>
    <property type="project" value="UniProtKB-UniRule"/>
</dbReference>
<feature type="transmembrane region" description="Helical" evidence="9">
    <location>
        <begin position="519"/>
        <end position="542"/>
    </location>
</feature>
<feature type="transmembrane region" description="Helical" evidence="9">
    <location>
        <begin position="172"/>
        <end position="192"/>
    </location>
</feature>
<dbReference type="HAMAP" id="MF_00275">
    <property type="entry name" value="KdpA"/>
    <property type="match status" value="1"/>
</dbReference>
<feature type="transmembrane region" description="Helical" evidence="9">
    <location>
        <begin position="407"/>
        <end position="431"/>
    </location>
</feature>
<reference evidence="10" key="1">
    <citation type="submission" date="2020-12" db="EMBL/GenBank/DDBJ databases">
        <title>Methylobrevis albus sp. nov., isolated from fresh water lack sediment.</title>
        <authorList>
            <person name="Zou Q."/>
        </authorList>
    </citation>
    <scope>NUCLEOTIDE SEQUENCE</scope>
    <source>
        <strain evidence="10">L22</strain>
    </source>
</reference>
<keyword evidence="3 9" id="KW-0633">Potassium transport</keyword>
<feature type="transmembrane region" description="Helical" evidence="9">
    <location>
        <begin position="247"/>
        <end position="267"/>
    </location>
</feature>
<feature type="transmembrane region" description="Helical" evidence="9">
    <location>
        <begin position="57"/>
        <end position="79"/>
    </location>
</feature>
<dbReference type="PIRSF" id="PIRSF001294">
    <property type="entry name" value="K_ATPaseA"/>
    <property type="match status" value="1"/>
</dbReference>
<evidence type="ECO:0000256" key="1">
    <source>
        <dbReference type="ARBA" id="ARBA00022448"/>
    </source>
</evidence>
<feature type="transmembrane region" description="Helical" evidence="9">
    <location>
        <begin position="279"/>
        <end position="299"/>
    </location>
</feature>
<dbReference type="AlphaFoldDB" id="A0A931N0D5"/>
<feature type="transmembrane region" description="Helical" evidence="9">
    <location>
        <begin position="477"/>
        <end position="498"/>
    </location>
</feature>
<keyword evidence="2 9" id="KW-1003">Cell membrane</keyword>
<evidence type="ECO:0000256" key="4">
    <source>
        <dbReference type="ARBA" id="ARBA00022692"/>
    </source>
</evidence>
<keyword evidence="7 9" id="KW-0406">Ion transport</keyword>
<proteinExistence type="inferred from homology"/>
<dbReference type="GO" id="GO:0005886">
    <property type="term" value="C:plasma membrane"/>
    <property type="evidence" value="ECO:0007669"/>
    <property type="project" value="UniProtKB-SubCell"/>
</dbReference>
<accession>A0A931N0D5</accession>
<dbReference type="NCBIfam" id="TIGR00680">
    <property type="entry name" value="kdpA"/>
    <property type="match status" value="1"/>
</dbReference>
<dbReference type="Pfam" id="PF03814">
    <property type="entry name" value="KdpA"/>
    <property type="match status" value="1"/>
</dbReference>
<dbReference type="PANTHER" id="PTHR30607">
    <property type="entry name" value="POTASSIUM-TRANSPORTING ATPASE A CHAIN"/>
    <property type="match status" value="1"/>
</dbReference>
<keyword evidence="5 9" id="KW-0630">Potassium</keyword>
<evidence type="ECO:0000256" key="8">
    <source>
        <dbReference type="ARBA" id="ARBA00023136"/>
    </source>
</evidence>
<evidence type="ECO:0000256" key="6">
    <source>
        <dbReference type="ARBA" id="ARBA00022989"/>
    </source>
</evidence>
<evidence type="ECO:0000256" key="5">
    <source>
        <dbReference type="ARBA" id="ARBA00022958"/>
    </source>
</evidence>
<comment type="caution">
    <text evidence="9">Lacks conserved residue(s) required for the propagation of feature annotation.</text>
</comment>
<organism evidence="10 11">
    <name type="scientific">Methylobrevis albus</name>
    <dbReference type="NCBI Taxonomy" id="2793297"/>
    <lineage>
        <taxon>Bacteria</taxon>
        <taxon>Pseudomonadati</taxon>
        <taxon>Pseudomonadota</taxon>
        <taxon>Alphaproteobacteria</taxon>
        <taxon>Hyphomicrobiales</taxon>
        <taxon>Pleomorphomonadaceae</taxon>
        <taxon>Methylobrevis</taxon>
    </lineage>
</organism>
<dbReference type="PANTHER" id="PTHR30607:SF2">
    <property type="entry name" value="POTASSIUM-TRANSPORTING ATPASE POTASSIUM-BINDING SUBUNIT"/>
    <property type="match status" value="1"/>
</dbReference>
<keyword evidence="6 9" id="KW-1133">Transmembrane helix</keyword>
<keyword evidence="8 9" id="KW-0472">Membrane</keyword>
<evidence type="ECO:0000256" key="2">
    <source>
        <dbReference type="ARBA" id="ARBA00022475"/>
    </source>
</evidence>
<comment type="similarity">
    <text evidence="9">Belongs to the KdpA family.</text>
</comment>
<keyword evidence="11" id="KW-1185">Reference proteome</keyword>
<dbReference type="InterPro" id="IPR004623">
    <property type="entry name" value="KdpA"/>
</dbReference>
<dbReference type="EMBL" id="JADZLT010000052">
    <property type="protein sequence ID" value="MBH0239064.1"/>
    <property type="molecule type" value="Genomic_DNA"/>
</dbReference>
<dbReference type="GO" id="GO:0008556">
    <property type="term" value="F:P-type potassium transmembrane transporter activity"/>
    <property type="evidence" value="ECO:0007669"/>
    <property type="project" value="InterPro"/>
</dbReference>
<keyword evidence="1 9" id="KW-0813">Transport</keyword>
<evidence type="ECO:0000256" key="7">
    <source>
        <dbReference type="ARBA" id="ARBA00023065"/>
    </source>
</evidence>
<name>A0A931N0D5_9HYPH</name>
<evidence type="ECO:0000256" key="9">
    <source>
        <dbReference type="HAMAP-Rule" id="MF_00275"/>
    </source>
</evidence>
<gene>
    <name evidence="9 10" type="primary">kdpA</name>
    <name evidence="10" type="ORF">I5731_14645</name>
</gene>
<evidence type="ECO:0000313" key="11">
    <source>
        <dbReference type="Proteomes" id="UP000631694"/>
    </source>
</evidence>
<sequence>MSLIAYSLYFAALVSLAWLLAIWMTRVFSGALPAALLRTEATLLRLCGAAPDRGIGWGAYALAVLVFNATCFVVLYVLLRAQGTLPLNPDGIGGMAPDLAFNTAVSFVTNTNWQAYSGEAQLSYLSQMAGLTMQNFVSAGTGMAVAVAVVRGFVAPREATLGNFWVDLTRSVLWILLPLSVVLALFLAWQGVPQTLQGAVMATGLEGQDQIIARGPAAAQIAIKQLGTNGGGFFGVNSAHPFENPTIASNMAQSLSILLIPVAFCFLFGRMAGDRRQGWAIFAAMAVMFVAGLAVVHVYEIAGNPALGVGANMEGKEQRFGAMLSALWAASTTAASNGSVNAMHDSFMPLSGLVMLVFMQIGEVIFGGVGAGLYGMLLYVVLAVFLAGLMVGRTPEYLGRKIEGREVTLAVLAFLSMPLGILVGGALAATVPQALAAVQEPGPHGMSEILYAYSSATGNNGSAFGGYGAALTWHTTALGIIMLLGRYAIIIPMLAIAGSMIRKPQAPVTSGTFPTHGPLFVTLLILTVLILGALTFFPVLALGPIAEETARLAGQSF</sequence>
<comment type="subcellular location">
    <subcellularLocation>
        <location evidence="9">Cell membrane</location>
        <topology evidence="9">Multi-pass membrane protein</topology>
    </subcellularLocation>
</comment>
<evidence type="ECO:0000313" key="10">
    <source>
        <dbReference type="EMBL" id="MBH0239064.1"/>
    </source>
</evidence>